<dbReference type="GO" id="GO:0016020">
    <property type="term" value="C:membrane"/>
    <property type="evidence" value="ECO:0007669"/>
    <property type="project" value="GOC"/>
</dbReference>
<dbReference type="AlphaFoldDB" id="A0A150HAB6"/>
<protein>
    <submittedName>
        <fullName evidence="2">Phosphodiesterase YaeI</fullName>
    </submittedName>
</protein>
<evidence type="ECO:0000313" key="3">
    <source>
        <dbReference type="Proteomes" id="UP000243589"/>
    </source>
</evidence>
<organism evidence="2 3">
    <name type="scientific">Brevibacterium ravenspurgense</name>
    <dbReference type="NCBI Taxonomy" id="479117"/>
    <lineage>
        <taxon>Bacteria</taxon>
        <taxon>Bacillati</taxon>
        <taxon>Actinomycetota</taxon>
        <taxon>Actinomycetes</taxon>
        <taxon>Micrococcales</taxon>
        <taxon>Brevibacteriaceae</taxon>
        <taxon>Brevibacterium</taxon>
    </lineage>
</organism>
<dbReference type="GO" id="GO:0008758">
    <property type="term" value="F:UDP-2,3-diacylglucosamine hydrolase activity"/>
    <property type="evidence" value="ECO:0007669"/>
    <property type="project" value="TreeGrafter"/>
</dbReference>
<dbReference type="Proteomes" id="UP000243589">
    <property type="component" value="Unassembled WGS sequence"/>
</dbReference>
<dbReference type="Pfam" id="PF00149">
    <property type="entry name" value="Metallophos"/>
    <property type="match status" value="1"/>
</dbReference>
<evidence type="ECO:0000313" key="2">
    <source>
        <dbReference type="EMBL" id="KXZ59026.1"/>
    </source>
</evidence>
<accession>A0A150HAB6</accession>
<keyword evidence="3" id="KW-1185">Reference proteome</keyword>
<name>A0A150HAB6_9MICO</name>
<dbReference type="EMBL" id="LQQC01000007">
    <property type="protein sequence ID" value="KXZ59026.1"/>
    <property type="molecule type" value="Genomic_DNA"/>
</dbReference>
<dbReference type="PATRIC" id="fig|479117.4.peg.580"/>
<dbReference type="Gene3D" id="3.60.21.10">
    <property type="match status" value="1"/>
</dbReference>
<dbReference type="InterPro" id="IPR006311">
    <property type="entry name" value="TAT_signal"/>
</dbReference>
<sequence length="300" mass="32214">MTRSAARPLRRAALGLSAAAAATAAYGVLVEPNMFAVRRERIPVLPPGREPVRILHISDLHQTAWQRRKPRWVRSLAARLQPDFVLNTGDNYGGSTKSIVLDSLDELLDIPGAFVLGSNDFWAPKIKNPARYLLGPSNVAKAHSNPPDLDARGLIDAFEQRGWTQLDNRSAVITIKGTRIGLSGLGDAHMKADAPEAPAFPDGSEVKIGVTHAPYSRVLDRLAGAGAQLIAAGHTHGGQIRVPFYGAPATNCDRPRDEARGLFRRGGALVNVTAGVGVAPMAPIRLFCRPEVSVLELISR</sequence>
<dbReference type="PANTHER" id="PTHR31302">
    <property type="entry name" value="TRANSMEMBRANE PROTEIN WITH METALLOPHOSPHOESTERASE DOMAIN-RELATED"/>
    <property type="match status" value="1"/>
</dbReference>
<gene>
    <name evidence="2" type="ORF">Bravens_00579</name>
</gene>
<dbReference type="GO" id="GO:0009245">
    <property type="term" value="P:lipid A biosynthetic process"/>
    <property type="evidence" value="ECO:0007669"/>
    <property type="project" value="TreeGrafter"/>
</dbReference>
<feature type="domain" description="Calcineurin-like phosphoesterase" evidence="1">
    <location>
        <begin position="53"/>
        <end position="237"/>
    </location>
</feature>
<dbReference type="SUPFAM" id="SSF56300">
    <property type="entry name" value="Metallo-dependent phosphatases"/>
    <property type="match status" value="1"/>
</dbReference>
<proteinExistence type="predicted"/>
<dbReference type="RefSeq" id="WP_062020133.1">
    <property type="nucleotide sequence ID" value="NZ_LQQC01000007.1"/>
</dbReference>
<dbReference type="InterPro" id="IPR004843">
    <property type="entry name" value="Calcineurin-like_PHP"/>
</dbReference>
<dbReference type="PROSITE" id="PS51318">
    <property type="entry name" value="TAT"/>
    <property type="match status" value="1"/>
</dbReference>
<reference evidence="2 3" key="1">
    <citation type="submission" date="2016-01" db="EMBL/GenBank/DDBJ databases">
        <title>Use of Whole Genome Sequencing to ascertain that Brevibacterium massiliense (Roux, Raoult 2009) is a later heterotypic synonym of Brevibacterium ravenspurgense (Mages 2008).</title>
        <authorList>
            <person name="Bernier A.-M."/>
            <person name="Burdz T."/>
            <person name="Huynh C."/>
            <person name="Pachecho A.L."/>
            <person name="Wiebe D."/>
            <person name="Bonner C."/>
            <person name="Bernard K."/>
        </authorList>
    </citation>
    <scope>NUCLEOTIDE SEQUENCE [LARGE SCALE GENOMIC DNA]</scope>
    <source>
        <strain evidence="2 3">CCUG56047</strain>
    </source>
</reference>
<dbReference type="InterPro" id="IPR051158">
    <property type="entry name" value="Metallophosphoesterase_sf"/>
</dbReference>
<comment type="caution">
    <text evidence="2">The sequence shown here is derived from an EMBL/GenBank/DDBJ whole genome shotgun (WGS) entry which is preliminary data.</text>
</comment>
<dbReference type="PANTHER" id="PTHR31302:SF20">
    <property type="entry name" value="CONSERVED PROTEIN"/>
    <property type="match status" value="1"/>
</dbReference>
<dbReference type="InterPro" id="IPR029052">
    <property type="entry name" value="Metallo-depent_PP-like"/>
</dbReference>
<evidence type="ECO:0000259" key="1">
    <source>
        <dbReference type="Pfam" id="PF00149"/>
    </source>
</evidence>